<evidence type="ECO:0000313" key="16">
    <source>
        <dbReference type="Proteomes" id="UP001239445"/>
    </source>
</evidence>
<dbReference type="GO" id="GO:0050660">
    <property type="term" value="F:flavin adenine dinucleotide binding"/>
    <property type="evidence" value="ECO:0007669"/>
    <property type="project" value="InterPro"/>
</dbReference>
<evidence type="ECO:0000313" key="15">
    <source>
        <dbReference type="EMBL" id="KAK1749641.1"/>
    </source>
</evidence>
<proteinExistence type="inferred from homology"/>
<dbReference type="InterPro" id="IPR013698">
    <property type="entry name" value="Squalene_epoxidase"/>
</dbReference>
<keyword evidence="10" id="KW-0560">Oxidoreductase</keyword>
<evidence type="ECO:0000256" key="11">
    <source>
        <dbReference type="ARBA" id="ARBA00023136"/>
    </source>
</evidence>
<dbReference type="GO" id="GO:0016020">
    <property type="term" value="C:membrane"/>
    <property type="evidence" value="ECO:0007669"/>
    <property type="project" value="InterPro"/>
</dbReference>
<dbReference type="InterPro" id="IPR036188">
    <property type="entry name" value="FAD/NAD-bd_sf"/>
</dbReference>
<organism evidence="15 16">
    <name type="scientific">Echria macrotheca</name>
    <dbReference type="NCBI Taxonomy" id="438768"/>
    <lineage>
        <taxon>Eukaryota</taxon>
        <taxon>Fungi</taxon>
        <taxon>Dikarya</taxon>
        <taxon>Ascomycota</taxon>
        <taxon>Pezizomycotina</taxon>
        <taxon>Sordariomycetes</taxon>
        <taxon>Sordariomycetidae</taxon>
        <taxon>Sordariales</taxon>
        <taxon>Schizotheciaceae</taxon>
        <taxon>Echria</taxon>
    </lineage>
</organism>
<feature type="domain" description="Squalene epoxidase" evidence="14">
    <location>
        <begin position="158"/>
        <end position="436"/>
    </location>
</feature>
<evidence type="ECO:0000256" key="6">
    <source>
        <dbReference type="ARBA" id="ARBA00022692"/>
    </source>
</evidence>
<dbReference type="InterPro" id="IPR040125">
    <property type="entry name" value="Squalene_monox"/>
</dbReference>
<feature type="transmembrane region" description="Helical" evidence="12">
    <location>
        <begin position="6"/>
        <end position="27"/>
    </location>
</feature>
<feature type="transmembrane region" description="Helical" evidence="12">
    <location>
        <begin position="490"/>
        <end position="509"/>
    </location>
</feature>
<keyword evidence="7" id="KW-0274">FAD</keyword>
<dbReference type="EMBL" id="MU839854">
    <property type="protein sequence ID" value="KAK1749641.1"/>
    <property type="molecule type" value="Genomic_DNA"/>
</dbReference>
<evidence type="ECO:0000256" key="8">
    <source>
        <dbReference type="ARBA" id="ARBA00022848"/>
    </source>
</evidence>
<feature type="transmembrane region" description="Helical" evidence="12">
    <location>
        <begin position="614"/>
        <end position="633"/>
    </location>
</feature>
<gene>
    <name evidence="15" type="ORF">QBC47DRAFT_354762</name>
</gene>
<evidence type="ECO:0000256" key="1">
    <source>
        <dbReference type="ARBA" id="ARBA00001974"/>
    </source>
</evidence>
<keyword evidence="11 12" id="KW-0472">Membrane</keyword>
<evidence type="ECO:0000259" key="14">
    <source>
        <dbReference type="Pfam" id="PF08491"/>
    </source>
</evidence>
<feature type="transmembrane region" description="Helical" evidence="12">
    <location>
        <begin position="449"/>
        <end position="469"/>
    </location>
</feature>
<evidence type="ECO:0000256" key="7">
    <source>
        <dbReference type="ARBA" id="ARBA00022827"/>
    </source>
</evidence>
<dbReference type="Gene3D" id="3.50.50.60">
    <property type="entry name" value="FAD/NAD(P)-binding domain"/>
    <property type="match status" value="1"/>
</dbReference>
<keyword evidence="16" id="KW-1185">Reference proteome</keyword>
<name>A0AAJ0B0X8_9PEZI</name>
<dbReference type="InterPro" id="IPR006076">
    <property type="entry name" value="FAD-dep_OxRdtase"/>
</dbReference>
<keyword evidence="8" id="KW-0492">Microsome</keyword>
<comment type="subcellular location">
    <subcellularLocation>
        <location evidence="2">Microsome membrane</location>
        <topology evidence="2">Multi-pass membrane protein</topology>
    </subcellularLocation>
</comment>
<dbReference type="GO" id="GO:0004506">
    <property type="term" value="F:squalene monooxygenase activity"/>
    <property type="evidence" value="ECO:0007669"/>
    <property type="project" value="UniProtKB-EC"/>
</dbReference>
<comment type="caution">
    <text evidence="15">The sequence shown here is derived from an EMBL/GenBank/DDBJ whole genome shotgun (WGS) entry which is preliminary data.</text>
</comment>
<dbReference type="Pfam" id="PF08491">
    <property type="entry name" value="SE"/>
    <property type="match status" value="1"/>
</dbReference>
<dbReference type="PRINTS" id="PR00420">
    <property type="entry name" value="RNGMNOXGNASE"/>
</dbReference>
<sequence length="845" mass="94352">MPPEPPNHDIVIVGAGIAGCAAAMAFARQGRQVLLLERSLKEPDRIVGELLQPGGVDALTELGLVHCLDGIDATPIEGYHLYWKDQEASFWFCEKGGVKPEGRSFHHGRFVSKLREAASAEPSVTLLEATVTEVLRDGSSDHVIGVACAGVDEEQKFFAPITILADGSSSNFRSQFTPYRPEAQSRFWGLEMVDAGLPIPRYAHAVLGQGPPVLMYPISSRETRILIDIPDEINTVLGSQSAVRAYLRDKVLPTIPERVQHSLSEAIAKGRLRSMPNAWMASTGNTTPGLIMLGDASNMRHPVTGAGMTVALKDVILLASTISPIEVPDLQQTTEITRRMRDFHWKRKSHSASLNILAQALYMLFVSDDPVLQIMQHGFIQYIQGGEQNFAEAAWIMGGLSVKPWRLFYRFFAVALCSVRLHMQQATFWGLPVALFHTVGWVSSPDGRATSDILFANFLALFVCVWTVLHHNLQAPHEGFWTTFWRKCRWAVLAVTAPEMLTLFAVMQWNAANISVREMHGIGAKSWSKVHAFYANAGGFVLETPGFPKFPINASSIHYLCSKRRVEIPTITKENIWDRSKADFLAKALAFAQAGWVILQICARAAQRLTVTPLELFTAAFMIPSVTTAYFWASKPQNVAEPTVIKVNWTIAELLIAAGDAAKEPYVDTPMDFVEKPAWDGWKRLPSLLHFGGLSKRPLERIPNDYSPPPPTGTEATIVWVVSVLHAFVHVLGWWFPFATPLEAVIWKASSLTLLVVMAIGGVVPVISTRPWFDFSFSMLWIWVREAKKKTLVRKRLFSTIVDTAYVLYIVARIFILVEIFYAFRAMPEDVYRCPDWTWFWPHGV</sequence>
<dbReference type="Proteomes" id="UP001239445">
    <property type="component" value="Unassembled WGS sequence"/>
</dbReference>
<evidence type="ECO:0000256" key="2">
    <source>
        <dbReference type="ARBA" id="ARBA00004154"/>
    </source>
</evidence>
<dbReference type="PANTHER" id="PTHR10835">
    <property type="entry name" value="SQUALENE MONOOXYGENASE"/>
    <property type="match status" value="1"/>
</dbReference>
<feature type="domain" description="FAD dependent oxidoreductase" evidence="13">
    <location>
        <begin position="9"/>
        <end position="39"/>
    </location>
</feature>
<comment type="cofactor">
    <cofactor evidence="1">
        <name>FAD</name>
        <dbReference type="ChEBI" id="CHEBI:57692"/>
    </cofactor>
</comment>
<dbReference type="Pfam" id="PF01266">
    <property type="entry name" value="DAO"/>
    <property type="match status" value="1"/>
</dbReference>
<evidence type="ECO:0000256" key="5">
    <source>
        <dbReference type="ARBA" id="ARBA00022630"/>
    </source>
</evidence>
<feature type="transmembrane region" description="Helical" evidence="12">
    <location>
        <begin position="718"/>
        <end position="740"/>
    </location>
</feature>
<dbReference type="GO" id="GO:0006696">
    <property type="term" value="P:ergosterol biosynthetic process"/>
    <property type="evidence" value="ECO:0007669"/>
    <property type="project" value="TreeGrafter"/>
</dbReference>
<protein>
    <recommendedName>
        <fullName evidence="4">squalene monooxygenase</fullName>
        <ecNumber evidence="4">1.14.14.17</ecNumber>
    </recommendedName>
</protein>
<feature type="transmembrane region" description="Helical" evidence="12">
    <location>
        <begin position="806"/>
        <end position="824"/>
    </location>
</feature>
<reference evidence="15" key="1">
    <citation type="submission" date="2023-06" db="EMBL/GenBank/DDBJ databases">
        <title>Genome-scale phylogeny and comparative genomics of the fungal order Sordariales.</title>
        <authorList>
            <consortium name="Lawrence Berkeley National Laboratory"/>
            <person name="Hensen N."/>
            <person name="Bonometti L."/>
            <person name="Westerberg I."/>
            <person name="Brannstrom I.O."/>
            <person name="Guillou S."/>
            <person name="Cros-Aarteil S."/>
            <person name="Calhoun S."/>
            <person name="Haridas S."/>
            <person name="Kuo A."/>
            <person name="Mondo S."/>
            <person name="Pangilinan J."/>
            <person name="Riley R."/>
            <person name="Labutti K."/>
            <person name="Andreopoulos B."/>
            <person name="Lipzen A."/>
            <person name="Chen C."/>
            <person name="Yanf M."/>
            <person name="Daum C."/>
            <person name="Ng V."/>
            <person name="Clum A."/>
            <person name="Steindorff A."/>
            <person name="Ohm R."/>
            <person name="Martin F."/>
            <person name="Silar P."/>
            <person name="Natvig D."/>
            <person name="Lalanne C."/>
            <person name="Gautier V."/>
            <person name="Ament-Velasquez S.L."/>
            <person name="Kruys A."/>
            <person name="Hutchinson M.I."/>
            <person name="Powell A.J."/>
            <person name="Barry K."/>
            <person name="Miller A.N."/>
            <person name="Grigoriev I.V."/>
            <person name="Debuchy R."/>
            <person name="Gladieux P."/>
            <person name="Thoren M.H."/>
            <person name="Johannesson H."/>
        </authorList>
    </citation>
    <scope>NUCLEOTIDE SEQUENCE</scope>
    <source>
        <strain evidence="15">PSN4</strain>
    </source>
</reference>
<dbReference type="GO" id="GO:0005783">
    <property type="term" value="C:endoplasmic reticulum"/>
    <property type="evidence" value="ECO:0007669"/>
    <property type="project" value="TreeGrafter"/>
</dbReference>
<keyword evidence="5" id="KW-0285">Flavoprotein</keyword>
<dbReference type="AlphaFoldDB" id="A0AAJ0B0X8"/>
<feature type="transmembrane region" description="Helical" evidence="12">
    <location>
        <begin position="752"/>
        <end position="773"/>
    </location>
</feature>
<accession>A0AAJ0B0X8</accession>
<comment type="similarity">
    <text evidence="3">Belongs to the squalene monooxygenase family.</text>
</comment>
<dbReference type="PANTHER" id="PTHR10835:SF0">
    <property type="entry name" value="SQUALENE MONOOXYGENASE"/>
    <property type="match status" value="1"/>
</dbReference>
<evidence type="ECO:0000256" key="3">
    <source>
        <dbReference type="ARBA" id="ARBA00008802"/>
    </source>
</evidence>
<evidence type="ECO:0000256" key="9">
    <source>
        <dbReference type="ARBA" id="ARBA00022989"/>
    </source>
</evidence>
<dbReference type="EC" id="1.14.14.17" evidence="4"/>
<dbReference type="SUPFAM" id="SSF51905">
    <property type="entry name" value="FAD/NAD(P)-binding domain"/>
    <property type="match status" value="1"/>
</dbReference>
<evidence type="ECO:0000256" key="12">
    <source>
        <dbReference type="SAM" id="Phobius"/>
    </source>
</evidence>
<keyword evidence="6 12" id="KW-0812">Transmembrane</keyword>
<evidence type="ECO:0000259" key="13">
    <source>
        <dbReference type="Pfam" id="PF01266"/>
    </source>
</evidence>
<keyword evidence="9 12" id="KW-1133">Transmembrane helix</keyword>
<evidence type="ECO:0000256" key="10">
    <source>
        <dbReference type="ARBA" id="ARBA00023002"/>
    </source>
</evidence>
<keyword evidence="8" id="KW-0256">Endoplasmic reticulum</keyword>
<evidence type="ECO:0000256" key="4">
    <source>
        <dbReference type="ARBA" id="ARBA00012312"/>
    </source>
</evidence>